<organism evidence="3 4">
    <name type="scientific">Candidatus Woesebacteria bacterium GW2011_GWB1_45_5</name>
    <dbReference type="NCBI Taxonomy" id="1618581"/>
    <lineage>
        <taxon>Bacteria</taxon>
        <taxon>Candidatus Woeseibacteriota</taxon>
    </lineage>
</organism>
<protein>
    <recommendedName>
        <fullName evidence="5">DUF4012 domain-containing protein</fullName>
    </recommendedName>
</protein>
<dbReference type="Proteomes" id="UP000034329">
    <property type="component" value="Unassembled WGS sequence"/>
</dbReference>
<evidence type="ECO:0000256" key="1">
    <source>
        <dbReference type="SAM" id="MobiDB-lite"/>
    </source>
</evidence>
<comment type="caution">
    <text evidence="3">The sequence shown here is derived from an EMBL/GenBank/DDBJ whole genome shotgun (WGS) entry which is preliminary data.</text>
</comment>
<proteinExistence type="predicted"/>
<keyword evidence="2" id="KW-1133">Transmembrane helix</keyword>
<dbReference type="EMBL" id="LCLA01000055">
    <property type="protein sequence ID" value="KKU08882.1"/>
    <property type="molecule type" value="Genomic_DNA"/>
</dbReference>
<reference evidence="3 4" key="1">
    <citation type="journal article" date="2015" name="Nature">
        <title>rRNA introns, odd ribosomes, and small enigmatic genomes across a large radiation of phyla.</title>
        <authorList>
            <person name="Brown C.T."/>
            <person name="Hug L.A."/>
            <person name="Thomas B.C."/>
            <person name="Sharon I."/>
            <person name="Castelle C.J."/>
            <person name="Singh A."/>
            <person name="Wilkins M.J."/>
            <person name="Williams K.H."/>
            <person name="Banfield J.F."/>
        </authorList>
    </citation>
    <scope>NUCLEOTIDE SEQUENCE [LARGE SCALE GENOMIC DNA]</scope>
</reference>
<name>A0A0G1ML95_9BACT</name>
<sequence length="676" mass="74498">MEESQIPKLKPKEVALGPREESILIPKIGPNQSASSPQPGLKASSNPKPKIKIKGLKWIALGLGLLVALALIIGIPALNVYNKAKLVYANTQRLSDQAKSQNLPGVKSELSNLKTSTSNLKKALGPLGWLRVVPFVGAYVSDANHAVSGGGYVIEATEILIVAIEPYADIIGFSGGPQDNTGGGDKTTQERLDFIIAAIPDLIPKADEISTKMASAKEEIDQIDPERYPEKVGKTEVRSTLTMGIELFDQAASLVTDGKPLLEASPYLLGLDEPRQYMIIFQNDKELRPTGGFITAYSIMKVDKARFSPVSSNDIYNLDSSYTPSIPAPEPIIKYLKGPYVASPRYRLRDMNFSPDFKQSMDLFGKEIAKVGVKNIDGIIAVDTQLLVNLLNVLGPIGVSGFGNFSTQIVEECNCPQVIHELESFADIEGPIVWSENEPGKIVYAPPNYDNRKKIIGPLMNSVLANALGQPKDKLPALFEAGFKSLTEKHVLFYMFDEGAQAAAESFNIAGRIEETQEDYLHINDANLGGRKSNLYATQEVLQEYSLGGGGSIEKTVTITYKNPEDYDGWLNSVLPNWVRVYVPKGSELVSFEGLEEKAEPYEEYNKTVFAGYFQLRPQGVVKLILKYKLPFKAGKDLDIFIQKQPGTDTPLYSIIYKKFEDEFFLRADRQLSIRL</sequence>
<keyword evidence="2" id="KW-0812">Transmembrane</keyword>
<evidence type="ECO:0000256" key="2">
    <source>
        <dbReference type="SAM" id="Phobius"/>
    </source>
</evidence>
<dbReference type="InterPro" id="IPR025101">
    <property type="entry name" value="DUF4012"/>
</dbReference>
<dbReference type="AlphaFoldDB" id="A0A0G1ML95"/>
<evidence type="ECO:0000313" key="3">
    <source>
        <dbReference type="EMBL" id="KKU08882.1"/>
    </source>
</evidence>
<accession>A0A0G1ML95</accession>
<keyword evidence="2" id="KW-0472">Membrane</keyword>
<evidence type="ECO:0000313" key="4">
    <source>
        <dbReference type="Proteomes" id="UP000034329"/>
    </source>
</evidence>
<gene>
    <name evidence="3" type="ORF">UX13_C0055G0007</name>
</gene>
<evidence type="ECO:0008006" key="5">
    <source>
        <dbReference type="Google" id="ProtNLM"/>
    </source>
</evidence>
<feature type="transmembrane region" description="Helical" evidence="2">
    <location>
        <begin position="58"/>
        <end position="78"/>
    </location>
</feature>
<feature type="region of interest" description="Disordered" evidence="1">
    <location>
        <begin position="24"/>
        <end position="46"/>
    </location>
</feature>
<dbReference type="Pfam" id="PF13196">
    <property type="entry name" value="DUF4012"/>
    <property type="match status" value="1"/>
</dbReference>
<feature type="compositionally biased region" description="Polar residues" evidence="1">
    <location>
        <begin position="30"/>
        <end position="46"/>
    </location>
</feature>